<sequence length="272" mass="30033">MSSDPEDTPTDPSWHRFLSPHFDDVSISCGGTAALLAARDHAPEVCVVFAAGEREGPQTAFVAEQHRRWKLGEEGVIPGRQREETSAAMILGTVPRFLDFPDAIYRGERYLDDPHLFGAVAPDEADLPGQIAAAVGLDRRPDHTARVYAPLALGNHVDHQHLLRVGLDAARMGWDVWFYEDLPYGLDPATLETRLAALERAGDRLVPAAAIDVTATWRQKIDAIMCYASQVPVIFRHVTTAPTREQIDAAMRTYAAAATGVPTERYWRIANR</sequence>
<protein>
    <recommendedName>
        <fullName evidence="2">GlcNAc-PI de-N-acetylase</fullName>
    </recommendedName>
</protein>
<dbReference type="Pfam" id="PF02585">
    <property type="entry name" value="PIG-L"/>
    <property type="match status" value="1"/>
</dbReference>
<dbReference type="SUPFAM" id="SSF102588">
    <property type="entry name" value="LmbE-like"/>
    <property type="match status" value="1"/>
</dbReference>
<dbReference type="InterPro" id="IPR003737">
    <property type="entry name" value="GlcNAc_PI_deacetylase-related"/>
</dbReference>
<dbReference type="AlphaFoldDB" id="A0A6J4U6L3"/>
<evidence type="ECO:0000313" key="1">
    <source>
        <dbReference type="EMBL" id="CAA9541334.1"/>
    </source>
</evidence>
<gene>
    <name evidence="1" type="ORF">AVDCRST_MAG70-131</name>
</gene>
<dbReference type="Gene3D" id="3.40.50.10320">
    <property type="entry name" value="LmbE-like"/>
    <property type="match status" value="1"/>
</dbReference>
<dbReference type="InterPro" id="IPR024078">
    <property type="entry name" value="LmbE-like_dom_sf"/>
</dbReference>
<accession>A0A6J4U6L3</accession>
<evidence type="ECO:0008006" key="2">
    <source>
        <dbReference type="Google" id="ProtNLM"/>
    </source>
</evidence>
<reference evidence="1" key="1">
    <citation type="submission" date="2020-02" db="EMBL/GenBank/DDBJ databases">
        <authorList>
            <person name="Meier V. D."/>
        </authorList>
    </citation>
    <scope>NUCLEOTIDE SEQUENCE</scope>
    <source>
        <strain evidence="1">AVDCRST_MAG70</strain>
    </source>
</reference>
<proteinExistence type="predicted"/>
<dbReference type="EMBL" id="CADCWH010000021">
    <property type="protein sequence ID" value="CAA9541334.1"/>
    <property type="molecule type" value="Genomic_DNA"/>
</dbReference>
<organism evidence="1">
    <name type="scientific">uncultured Thermomicrobiales bacterium</name>
    <dbReference type="NCBI Taxonomy" id="1645740"/>
    <lineage>
        <taxon>Bacteria</taxon>
        <taxon>Pseudomonadati</taxon>
        <taxon>Thermomicrobiota</taxon>
        <taxon>Thermomicrobia</taxon>
        <taxon>Thermomicrobiales</taxon>
        <taxon>environmental samples</taxon>
    </lineage>
</organism>
<name>A0A6J4U6L3_9BACT</name>